<feature type="coiled-coil region" evidence="1">
    <location>
        <begin position="55"/>
        <end position="106"/>
    </location>
</feature>
<keyword evidence="1" id="KW-0175">Coiled coil</keyword>
<dbReference type="InterPro" id="IPR052534">
    <property type="entry name" value="Extracell_DNA_Util/SecSys_Comp"/>
</dbReference>
<dbReference type="OrthoDB" id="422602at2"/>
<name>A0A563VIY8_9CYAN</name>
<organism evidence="2 3">
    <name type="scientific">Hyella patelloides LEGE 07179</name>
    <dbReference type="NCBI Taxonomy" id="945734"/>
    <lineage>
        <taxon>Bacteria</taxon>
        <taxon>Bacillati</taxon>
        <taxon>Cyanobacteriota</taxon>
        <taxon>Cyanophyceae</taxon>
        <taxon>Pleurocapsales</taxon>
        <taxon>Hyellaceae</taxon>
        <taxon>Hyella</taxon>
    </lineage>
</organism>
<evidence type="ECO:0000313" key="2">
    <source>
        <dbReference type="EMBL" id="VEP11372.1"/>
    </source>
</evidence>
<gene>
    <name evidence="2" type="ORF">H1P_1010018</name>
</gene>
<evidence type="ECO:0000313" key="3">
    <source>
        <dbReference type="Proteomes" id="UP000320055"/>
    </source>
</evidence>
<accession>A0A563VIY8</accession>
<reference evidence="2 3" key="1">
    <citation type="submission" date="2019-01" db="EMBL/GenBank/DDBJ databases">
        <authorList>
            <person name="Brito A."/>
        </authorList>
    </citation>
    <scope>NUCLEOTIDE SEQUENCE [LARGE SCALE GENOMIC DNA]</scope>
    <source>
        <strain evidence="2">1</strain>
    </source>
</reference>
<dbReference type="Pfam" id="PF05137">
    <property type="entry name" value="PilN"/>
    <property type="match status" value="1"/>
</dbReference>
<dbReference type="RefSeq" id="WP_144868697.1">
    <property type="nucleotide sequence ID" value="NZ_LR213857.1"/>
</dbReference>
<evidence type="ECO:0000256" key="1">
    <source>
        <dbReference type="SAM" id="Coils"/>
    </source>
</evidence>
<dbReference type="PANTHER" id="PTHR40278:SF1">
    <property type="entry name" value="DNA UTILIZATION PROTEIN HOFN"/>
    <property type="match status" value="1"/>
</dbReference>
<dbReference type="AlphaFoldDB" id="A0A563VIY8"/>
<proteinExistence type="predicted"/>
<keyword evidence="3" id="KW-1185">Reference proteome</keyword>
<dbReference type="PANTHER" id="PTHR40278">
    <property type="entry name" value="DNA UTILIZATION PROTEIN HOFN"/>
    <property type="match status" value="1"/>
</dbReference>
<dbReference type="InterPro" id="IPR007813">
    <property type="entry name" value="PilN"/>
</dbReference>
<dbReference type="EMBL" id="CAACVJ010000004">
    <property type="protein sequence ID" value="VEP11372.1"/>
    <property type="molecule type" value="Genomic_DNA"/>
</dbReference>
<protein>
    <submittedName>
        <fullName evidence="2">Tfp pilus assembly protein PilN</fullName>
    </submittedName>
</protein>
<dbReference type="Proteomes" id="UP000320055">
    <property type="component" value="Unassembled WGS sequence"/>
</dbReference>
<sequence>MYPLDINFLKDRGLDTSTETITKAPKKPTPIAEKIPILVGGIVAVVAVFSSWNYANSFESKQAEAESRIQQIDAEIAKRQGENKSLEEMEAQVQKARAETKALVGVFERIRPWSAVLQEISDRTPPGVQVNSLSQSGSGNDLKLQISGSARSFDDVNDFVLFLQRSPFFDKKKIILGNVNAGRLQIDITNEEELPDNVSFTIPEGVSYNITAQLSNTPPSRLIKELNNKGSIGLLTRLKTLQKKGAITK</sequence>